<dbReference type="Proteomes" id="UP000036987">
    <property type="component" value="Unassembled WGS sequence"/>
</dbReference>
<comment type="caution">
    <text evidence="1">The sequence shown here is derived from an EMBL/GenBank/DDBJ whole genome shotgun (WGS) entry which is preliminary data.</text>
</comment>
<protein>
    <submittedName>
        <fullName evidence="1">Uncharacterized protein</fullName>
    </submittedName>
</protein>
<gene>
    <name evidence="1" type="ORF">ZOSMA_43G00800</name>
</gene>
<reference evidence="2" key="1">
    <citation type="journal article" date="2016" name="Nature">
        <title>The genome of the seagrass Zostera marina reveals angiosperm adaptation to the sea.</title>
        <authorList>
            <person name="Olsen J.L."/>
            <person name="Rouze P."/>
            <person name="Verhelst B."/>
            <person name="Lin Y.-C."/>
            <person name="Bayer T."/>
            <person name="Collen J."/>
            <person name="Dattolo E."/>
            <person name="De Paoli E."/>
            <person name="Dittami S."/>
            <person name="Maumus F."/>
            <person name="Michel G."/>
            <person name="Kersting A."/>
            <person name="Lauritano C."/>
            <person name="Lohaus R."/>
            <person name="Toepel M."/>
            <person name="Tonon T."/>
            <person name="Vanneste K."/>
            <person name="Amirebrahimi M."/>
            <person name="Brakel J."/>
            <person name="Bostroem C."/>
            <person name="Chovatia M."/>
            <person name="Grimwood J."/>
            <person name="Jenkins J.W."/>
            <person name="Jueterbock A."/>
            <person name="Mraz A."/>
            <person name="Stam W.T."/>
            <person name="Tice H."/>
            <person name="Bornberg-Bauer E."/>
            <person name="Green P.J."/>
            <person name="Pearson G.A."/>
            <person name="Procaccini G."/>
            <person name="Duarte C.M."/>
            <person name="Schmutz J."/>
            <person name="Reusch T.B.H."/>
            <person name="Van de Peer Y."/>
        </authorList>
    </citation>
    <scope>NUCLEOTIDE SEQUENCE [LARGE SCALE GENOMIC DNA]</scope>
    <source>
        <strain evidence="2">cv. Finnish</strain>
    </source>
</reference>
<dbReference type="AlphaFoldDB" id="A0A0K9P1N3"/>
<name>A0A0K9P1N3_ZOSMR</name>
<sequence length="141" mass="15783">MKMKDKGFSNNSKNHLSQGATNYQAAGRSTNHSVQNSINVVSDVEMPPLEQIPLSLRVHFGLTDEVESNPANNDLKNEDLVLSDSENGQIEIESFTEIFRLQEDCFDDVTDYDSIFHIPMPSTGAKSFYHQISKSFHPGGY</sequence>
<evidence type="ECO:0000313" key="2">
    <source>
        <dbReference type="Proteomes" id="UP000036987"/>
    </source>
</evidence>
<evidence type="ECO:0000313" key="1">
    <source>
        <dbReference type="EMBL" id="KMZ62898.1"/>
    </source>
</evidence>
<dbReference type="EMBL" id="LFYR01001305">
    <property type="protein sequence ID" value="KMZ62898.1"/>
    <property type="molecule type" value="Genomic_DNA"/>
</dbReference>
<accession>A0A0K9P1N3</accession>
<organism evidence="1 2">
    <name type="scientific">Zostera marina</name>
    <name type="common">Eelgrass</name>
    <dbReference type="NCBI Taxonomy" id="29655"/>
    <lineage>
        <taxon>Eukaryota</taxon>
        <taxon>Viridiplantae</taxon>
        <taxon>Streptophyta</taxon>
        <taxon>Embryophyta</taxon>
        <taxon>Tracheophyta</taxon>
        <taxon>Spermatophyta</taxon>
        <taxon>Magnoliopsida</taxon>
        <taxon>Liliopsida</taxon>
        <taxon>Zosteraceae</taxon>
        <taxon>Zostera</taxon>
    </lineage>
</organism>
<proteinExistence type="predicted"/>
<keyword evidence="2" id="KW-1185">Reference proteome</keyword>